<name>A0A5R9LD56_9ENTR</name>
<keyword evidence="2" id="KW-1185">Reference proteome</keyword>
<dbReference type="EMBL" id="VCHQ01000028">
    <property type="protein sequence ID" value="TLV10004.1"/>
    <property type="molecule type" value="Genomic_DNA"/>
</dbReference>
<accession>A0A5R9LD56</accession>
<evidence type="ECO:0000313" key="1">
    <source>
        <dbReference type="EMBL" id="TLV10004.1"/>
    </source>
</evidence>
<comment type="caution">
    <text evidence="1">The sequence shown here is derived from an EMBL/GenBank/DDBJ whole genome shotgun (WGS) entry which is preliminary data.</text>
</comment>
<protein>
    <submittedName>
        <fullName evidence="1">Uncharacterized protein</fullName>
    </submittedName>
</protein>
<reference evidence="1 2" key="1">
    <citation type="submission" date="2019-05" db="EMBL/GenBank/DDBJ databases">
        <title>Genome sequence of Klebsiella sp strain TOUT106.</title>
        <authorList>
            <person name="Rahi P."/>
            <person name="Chaudhari D."/>
        </authorList>
    </citation>
    <scope>NUCLEOTIDE SEQUENCE [LARGE SCALE GENOMIC DNA]</scope>
    <source>
        <strain evidence="1 2">TOUT106</strain>
    </source>
</reference>
<evidence type="ECO:0000313" key="2">
    <source>
        <dbReference type="Proteomes" id="UP000307430"/>
    </source>
</evidence>
<gene>
    <name evidence="1" type="ORF">FE839_20290</name>
</gene>
<sequence length="158" mass="16996">LYPQRVNGQGDVSPVPLHPRHCAENLPLRGPLHSGFIWRTGRDSTLLVPSLGLALPGPAQALFKIAPGNFVPVSTRPLAAVLAASPGCAPAFPPGFLDAPNPHAVSPLFVRGFSEAENHKKSYILYISARSISSVSESTESDFRLNHRLTEPLSHKHN</sequence>
<dbReference type="AlphaFoldDB" id="A0A5R9LD56"/>
<feature type="non-terminal residue" evidence="1">
    <location>
        <position position="1"/>
    </location>
</feature>
<dbReference type="Proteomes" id="UP000307430">
    <property type="component" value="Unassembled WGS sequence"/>
</dbReference>
<proteinExistence type="predicted"/>
<organism evidence="1 2">
    <name type="scientific">Klebsiella indica</name>
    <dbReference type="NCBI Taxonomy" id="2582917"/>
    <lineage>
        <taxon>Bacteria</taxon>
        <taxon>Pseudomonadati</taxon>
        <taxon>Pseudomonadota</taxon>
        <taxon>Gammaproteobacteria</taxon>
        <taxon>Enterobacterales</taxon>
        <taxon>Enterobacteriaceae</taxon>
        <taxon>Klebsiella/Raoultella group</taxon>
        <taxon>Klebsiella</taxon>
    </lineage>
</organism>